<gene>
    <name evidence="7" type="ORF">FOC84_10560</name>
</gene>
<dbReference type="PANTHER" id="PTHR30086">
    <property type="entry name" value="ARGININE EXPORTER PROTEIN ARGO"/>
    <property type="match status" value="1"/>
</dbReference>
<feature type="transmembrane region" description="Helical" evidence="6">
    <location>
        <begin position="146"/>
        <end position="170"/>
    </location>
</feature>
<evidence type="ECO:0000256" key="5">
    <source>
        <dbReference type="ARBA" id="ARBA00023136"/>
    </source>
</evidence>
<dbReference type="GO" id="GO:0015171">
    <property type="term" value="F:amino acid transmembrane transporter activity"/>
    <property type="evidence" value="ECO:0007669"/>
    <property type="project" value="TreeGrafter"/>
</dbReference>
<evidence type="ECO:0000256" key="6">
    <source>
        <dbReference type="SAM" id="Phobius"/>
    </source>
</evidence>
<keyword evidence="2" id="KW-1003">Cell membrane</keyword>
<feature type="transmembrane region" description="Helical" evidence="6">
    <location>
        <begin position="6"/>
        <end position="26"/>
    </location>
</feature>
<proteinExistence type="predicted"/>
<feature type="transmembrane region" description="Helical" evidence="6">
    <location>
        <begin position="38"/>
        <end position="61"/>
    </location>
</feature>
<keyword evidence="4 6" id="KW-1133">Transmembrane helix</keyword>
<dbReference type="Proteomes" id="UP000500970">
    <property type="component" value="Chromosome"/>
</dbReference>
<keyword evidence="8" id="KW-1185">Reference proteome</keyword>
<dbReference type="InterPro" id="IPR001123">
    <property type="entry name" value="LeuE-type"/>
</dbReference>
<evidence type="ECO:0000256" key="3">
    <source>
        <dbReference type="ARBA" id="ARBA00022692"/>
    </source>
</evidence>
<evidence type="ECO:0000256" key="4">
    <source>
        <dbReference type="ARBA" id="ARBA00022989"/>
    </source>
</evidence>
<protein>
    <submittedName>
        <fullName evidence="7">Amino acid transporter</fullName>
    </submittedName>
</protein>
<evidence type="ECO:0000256" key="1">
    <source>
        <dbReference type="ARBA" id="ARBA00004651"/>
    </source>
</evidence>
<keyword evidence="3 6" id="KW-0812">Transmembrane</keyword>
<dbReference type="KEGG" id="apes:FOC84_10560"/>
<feature type="transmembrane region" description="Helical" evidence="6">
    <location>
        <begin position="107"/>
        <end position="126"/>
    </location>
</feature>
<evidence type="ECO:0000313" key="7">
    <source>
        <dbReference type="EMBL" id="QKH39648.1"/>
    </source>
</evidence>
<sequence length="204" mass="21615">MYSAFIFGFATSVGLILAIGPQNAFVLRQGLQKQHVGLVVATCAISDGAMILAGVAGAGHLVQQSPLIMQGLRFGGAAFLACYGVLAARRAWSAKSTLATSSFEERSWRHALLTALAFTFLNPHVYLDTIVLMGTISTGYAGMGKWIFALGASVGSVTWFSLLGFGARLLQPVFSRPISWKILDLFIAALMLSLSALLLLSAIS</sequence>
<evidence type="ECO:0000313" key="8">
    <source>
        <dbReference type="Proteomes" id="UP000500970"/>
    </source>
</evidence>
<feature type="transmembrane region" description="Helical" evidence="6">
    <location>
        <begin position="182"/>
        <end position="203"/>
    </location>
</feature>
<dbReference type="RefSeq" id="WP_173150064.1">
    <property type="nucleotide sequence ID" value="NZ_CP053985.1"/>
</dbReference>
<dbReference type="EMBL" id="CP053985">
    <property type="protein sequence ID" value="QKH39648.1"/>
    <property type="molecule type" value="Genomic_DNA"/>
</dbReference>
<evidence type="ECO:0000256" key="2">
    <source>
        <dbReference type="ARBA" id="ARBA00022475"/>
    </source>
</evidence>
<dbReference type="Pfam" id="PF01810">
    <property type="entry name" value="LysE"/>
    <property type="match status" value="1"/>
</dbReference>
<accession>A0A7D4E246</accession>
<dbReference type="GO" id="GO:0005886">
    <property type="term" value="C:plasma membrane"/>
    <property type="evidence" value="ECO:0007669"/>
    <property type="project" value="UniProtKB-SubCell"/>
</dbReference>
<reference evidence="7 8" key="1">
    <citation type="submission" date="2020-05" db="EMBL/GenBank/DDBJ databases">
        <title>FDA dAtabase for Regulatory Grade micrObial Sequences (FDA-ARGOS): Supporting development and validation of Infectious Disease Dx tests.</title>
        <authorList>
            <person name="Sproer C."/>
            <person name="Gronow S."/>
            <person name="Severitt S."/>
            <person name="Schroder I."/>
            <person name="Tallon L."/>
            <person name="Sadzewicz L."/>
            <person name="Zhao X."/>
            <person name="Vavikolanu K."/>
            <person name="Mehta A."/>
            <person name="Aluvathingal J."/>
            <person name="Nadendla S."/>
            <person name="Myers T."/>
            <person name="Yan Y."/>
            <person name="Sichtig H."/>
        </authorList>
    </citation>
    <scope>NUCLEOTIDE SEQUENCE [LARGE SCALE GENOMIC DNA]</scope>
    <source>
        <strain evidence="7 8">FDAARGOS_790</strain>
    </source>
</reference>
<dbReference type="AlphaFoldDB" id="A0A7D4E246"/>
<comment type="subcellular location">
    <subcellularLocation>
        <location evidence="1">Cell membrane</location>
        <topology evidence="1">Multi-pass membrane protein</topology>
    </subcellularLocation>
</comment>
<dbReference type="PANTHER" id="PTHR30086:SF20">
    <property type="entry name" value="ARGININE EXPORTER PROTEIN ARGO-RELATED"/>
    <property type="match status" value="1"/>
</dbReference>
<feature type="transmembrane region" description="Helical" evidence="6">
    <location>
        <begin position="67"/>
        <end position="86"/>
    </location>
</feature>
<organism evidence="7 8">
    <name type="scientific">Achromobacter pestifer</name>
    <dbReference type="NCBI Taxonomy" id="1353889"/>
    <lineage>
        <taxon>Bacteria</taxon>
        <taxon>Pseudomonadati</taxon>
        <taxon>Pseudomonadota</taxon>
        <taxon>Betaproteobacteria</taxon>
        <taxon>Burkholderiales</taxon>
        <taxon>Alcaligenaceae</taxon>
        <taxon>Achromobacter</taxon>
    </lineage>
</organism>
<keyword evidence="5 6" id="KW-0472">Membrane</keyword>
<name>A0A7D4E246_9BURK</name>